<protein>
    <recommendedName>
        <fullName evidence="3">F-box domain-containing protein</fullName>
    </recommendedName>
</protein>
<dbReference type="Proteomes" id="UP000521872">
    <property type="component" value="Unassembled WGS sequence"/>
</dbReference>
<comment type="caution">
    <text evidence="1">The sequence shown here is derived from an EMBL/GenBank/DDBJ whole genome shotgun (WGS) entry which is preliminary data.</text>
</comment>
<dbReference type="InterPro" id="IPR032675">
    <property type="entry name" value="LRR_dom_sf"/>
</dbReference>
<organism evidence="1 2">
    <name type="scientific">Agrocybe pediades</name>
    <dbReference type="NCBI Taxonomy" id="84607"/>
    <lineage>
        <taxon>Eukaryota</taxon>
        <taxon>Fungi</taxon>
        <taxon>Dikarya</taxon>
        <taxon>Basidiomycota</taxon>
        <taxon>Agaricomycotina</taxon>
        <taxon>Agaricomycetes</taxon>
        <taxon>Agaricomycetidae</taxon>
        <taxon>Agaricales</taxon>
        <taxon>Agaricineae</taxon>
        <taxon>Strophariaceae</taxon>
        <taxon>Agrocybe</taxon>
    </lineage>
</organism>
<dbReference type="Gene3D" id="1.20.1280.50">
    <property type="match status" value="1"/>
</dbReference>
<sequence>MDSTPEFGNKEIIEDGATARLPSSALRKIFVYTLTDYYLGHTALPMKHSFLPWNLTHVCRRWREVALSTPLLWTQIPCINFSTLSSASSRRSNYAEYLEEILRRSDTFPICVRIKGTYEPSLHGKLVEILVAQSDRMRKLRIESFGVLSALGGMEGHLSCLETLAVAFYTRTEALNLETPINTFRIAPRLTDAMLSIQDPASFIHLPNEQILDFFCSLFYPRAGADLTLPNVEHICLNGTRSLEQAESLIERSACRNLQVLNLSECYVQEPGRLSRLLATVPSLQKLKINSTTAHDIERLSEREPQSRVLVPRLNTLQLKGQLDCTPEAFDALRALVSSRCQAGGGANNSISRLTRLQVLFNHSMGPTKLIELFELPDESNPEWIHLQKLHRKLVSLAPEGDGSKSNEEKEAFIKASPYGNIQARRYDKQWKASLAAFFDALLDLEIQQPRNLAMSELLNSVVGLNSHHKHSATYIYPFAKTTAKILNKWKPILVKSAASLNWLATDDGGIIGRPPTGTNSPPK</sequence>
<evidence type="ECO:0008006" key="3">
    <source>
        <dbReference type="Google" id="ProtNLM"/>
    </source>
</evidence>
<evidence type="ECO:0000313" key="1">
    <source>
        <dbReference type="EMBL" id="KAF4623142.1"/>
    </source>
</evidence>
<dbReference type="SUPFAM" id="SSF52047">
    <property type="entry name" value="RNI-like"/>
    <property type="match status" value="1"/>
</dbReference>
<dbReference type="EMBL" id="JAACJL010000001">
    <property type="protein sequence ID" value="KAF4623142.1"/>
    <property type="molecule type" value="Genomic_DNA"/>
</dbReference>
<reference evidence="1 2" key="1">
    <citation type="submission" date="2019-12" db="EMBL/GenBank/DDBJ databases">
        <authorList>
            <person name="Floudas D."/>
            <person name="Bentzer J."/>
            <person name="Ahren D."/>
            <person name="Johansson T."/>
            <person name="Persson P."/>
            <person name="Tunlid A."/>
        </authorList>
    </citation>
    <scope>NUCLEOTIDE SEQUENCE [LARGE SCALE GENOMIC DNA]</scope>
    <source>
        <strain evidence="1 2">CBS 102.39</strain>
    </source>
</reference>
<accession>A0A8H4VUY0</accession>
<dbReference type="Gene3D" id="3.80.10.10">
    <property type="entry name" value="Ribonuclease Inhibitor"/>
    <property type="match status" value="1"/>
</dbReference>
<evidence type="ECO:0000313" key="2">
    <source>
        <dbReference type="Proteomes" id="UP000521872"/>
    </source>
</evidence>
<name>A0A8H4VUY0_9AGAR</name>
<gene>
    <name evidence="1" type="ORF">D9613_001305</name>
</gene>
<proteinExistence type="predicted"/>
<keyword evidence="2" id="KW-1185">Reference proteome</keyword>
<dbReference type="AlphaFoldDB" id="A0A8H4VUY0"/>